<dbReference type="GO" id="GO:0016746">
    <property type="term" value="F:acyltransferase activity"/>
    <property type="evidence" value="ECO:0007669"/>
    <property type="project" value="UniProtKB-KW"/>
</dbReference>
<keyword evidence="4" id="KW-0808">Transferase</keyword>
<feature type="transmembrane region" description="Helical" evidence="2">
    <location>
        <begin position="29"/>
        <end position="51"/>
    </location>
</feature>
<feature type="transmembrane region" description="Helical" evidence="2">
    <location>
        <begin position="275"/>
        <end position="295"/>
    </location>
</feature>
<gene>
    <name evidence="4" type="ORF">MQN93_35270</name>
</gene>
<comment type="caution">
    <text evidence="4">The sequence shown here is derived from an EMBL/GenBank/DDBJ whole genome shotgun (WGS) entry which is preliminary data.</text>
</comment>
<dbReference type="Pfam" id="PF01757">
    <property type="entry name" value="Acyl_transf_3"/>
    <property type="match status" value="1"/>
</dbReference>
<reference evidence="4" key="1">
    <citation type="submission" date="2022-03" db="EMBL/GenBank/DDBJ databases">
        <title>Streptomyces 7R015 and 7R016 isolated from Barleria lupulina in Thailand.</title>
        <authorList>
            <person name="Kanchanasin P."/>
            <person name="Phongsopitanun W."/>
            <person name="Tanasupawat S."/>
        </authorList>
    </citation>
    <scope>NUCLEOTIDE SEQUENCE</scope>
    <source>
        <strain evidence="4">7R016</strain>
    </source>
</reference>
<dbReference type="InterPro" id="IPR050879">
    <property type="entry name" value="Acyltransferase_3"/>
</dbReference>
<feature type="transmembrane region" description="Helical" evidence="2">
    <location>
        <begin position="234"/>
        <end position="254"/>
    </location>
</feature>
<feature type="transmembrane region" description="Helical" evidence="2">
    <location>
        <begin position="148"/>
        <end position="166"/>
    </location>
</feature>
<proteinExistence type="predicted"/>
<protein>
    <submittedName>
        <fullName evidence="4">Acyltransferase</fullName>
    </submittedName>
</protein>
<keyword evidence="2" id="KW-1133">Transmembrane helix</keyword>
<feature type="transmembrane region" description="Helical" evidence="2">
    <location>
        <begin position="209"/>
        <end position="228"/>
    </location>
</feature>
<organism evidence="4 5">
    <name type="scientific">Streptomyces spinosisporus</name>
    <dbReference type="NCBI Taxonomy" id="2927582"/>
    <lineage>
        <taxon>Bacteria</taxon>
        <taxon>Bacillati</taxon>
        <taxon>Actinomycetota</taxon>
        <taxon>Actinomycetes</taxon>
        <taxon>Kitasatosporales</taxon>
        <taxon>Streptomycetaceae</taxon>
        <taxon>Streptomyces</taxon>
    </lineage>
</organism>
<dbReference type="Proteomes" id="UP001165270">
    <property type="component" value="Unassembled WGS sequence"/>
</dbReference>
<keyword evidence="2" id="KW-0812">Transmembrane</keyword>
<dbReference type="EMBL" id="JALDAX010000018">
    <property type="protein sequence ID" value="MCI3244984.1"/>
    <property type="molecule type" value="Genomic_DNA"/>
</dbReference>
<accession>A0ABS9XSC8</accession>
<evidence type="ECO:0000256" key="2">
    <source>
        <dbReference type="SAM" id="Phobius"/>
    </source>
</evidence>
<feature type="transmembrane region" description="Helical" evidence="2">
    <location>
        <begin position="178"/>
        <end position="197"/>
    </location>
</feature>
<dbReference type="PANTHER" id="PTHR23028">
    <property type="entry name" value="ACETYLTRANSFERASE"/>
    <property type="match status" value="1"/>
</dbReference>
<keyword evidence="5" id="KW-1185">Reference proteome</keyword>
<name>A0ABS9XSC8_9ACTN</name>
<keyword evidence="2" id="KW-0472">Membrane</keyword>
<keyword evidence="4" id="KW-0012">Acyltransferase</keyword>
<evidence type="ECO:0000313" key="4">
    <source>
        <dbReference type="EMBL" id="MCI3244984.1"/>
    </source>
</evidence>
<dbReference type="RefSeq" id="WP_242712731.1">
    <property type="nucleotide sequence ID" value="NZ_JALDAX010000018.1"/>
</dbReference>
<feature type="domain" description="Acyltransferase 3" evidence="3">
    <location>
        <begin position="2"/>
        <end position="320"/>
    </location>
</feature>
<feature type="transmembrane region" description="Helical" evidence="2">
    <location>
        <begin position="301"/>
        <end position="324"/>
    </location>
</feature>
<evidence type="ECO:0000313" key="5">
    <source>
        <dbReference type="Proteomes" id="UP001165270"/>
    </source>
</evidence>
<feature type="transmembrane region" description="Helical" evidence="2">
    <location>
        <begin position="72"/>
        <end position="90"/>
    </location>
</feature>
<sequence>MYVVLFHCWLYTFPGYPDSSAPPWLDGLMFGRIAVVFFLVLSGFSLAISPARNGWQLNDIKEFLRRRAWRILPPYWAALALSLIIAWLVVPASHHGPPTDKTLLVYGLVIQDMFTAPTPNGAFWSIGVEAELYLAFPLLLFLRRRLGAAVLVAGVTLLVVGGGLMAADATPAEGDNWLTPHLVPVFVAGLAGAGIVVASDRVQRLPWHWLAALAALPVLALVAAKGSVWTVNHYFWVDLAIAPAMTMLLAAVATGRPRFLMRLLSTRPIRSLGNFSYSLYLIHLPIVMIVIRRIAPRFVSQGMPTFCFTLLVALPASILGAWMFSQVCELPFKRNRSWKSLLAPGRSRRMYIATISCRATTRRRPGEHARPQGRPTPRAPGTPAKPGRHGPLPHSHTRATDPTPRLGLVGSRARTPPPTP</sequence>
<feature type="transmembrane region" description="Helical" evidence="2">
    <location>
        <begin position="122"/>
        <end position="141"/>
    </location>
</feature>
<evidence type="ECO:0000259" key="3">
    <source>
        <dbReference type="Pfam" id="PF01757"/>
    </source>
</evidence>
<dbReference type="PANTHER" id="PTHR23028:SF53">
    <property type="entry name" value="ACYL_TRANSF_3 DOMAIN-CONTAINING PROTEIN"/>
    <property type="match status" value="1"/>
</dbReference>
<evidence type="ECO:0000256" key="1">
    <source>
        <dbReference type="SAM" id="MobiDB-lite"/>
    </source>
</evidence>
<dbReference type="InterPro" id="IPR002656">
    <property type="entry name" value="Acyl_transf_3_dom"/>
</dbReference>
<feature type="region of interest" description="Disordered" evidence="1">
    <location>
        <begin position="361"/>
        <end position="420"/>
    </location>
</feature>